<keyword evidence="4" id="KW-1185">Reference proteome</keyword>
<protein>
    <submittedName>
        <fullName evidence="3">DUF1753-domain-containing protein</fullName>
    </submittedName>
</protein>
<accession>A0A3N4I4Y3</accession>
<organism evidence="3 4">
    <name type="scientific">Ascobolus immersus RN42</name>
    <dbReference type="NCBI Taxonomy" id="1160509"/>
    <lineage>
        <taxon>Eukaryota</taxon>
        <taxon>Fungi</taxon>
        <taxon>Dikarya</taxon>
        <taxon>Ascomycota</taxon>
        <taxon>Pezizomycotina</taxon>
        <taxon>Pezizomycetes</taxon>
        <taxon>Pezizales</taxon>
        <taxon>Ascobolaceae</taxon>
        <taxon>Ascobolus</taxon>
    </lineage>
</organism>
<feature type="compositionally biased region" description="Basic and acidic residues" evidence="1">
    <location>
        <begin position="286"/>
        <end position="300"/>
    </location>
</feature>
<keyword evidence="2" id="KW-0812">Transmembrane</keyword>
<reference evidence="3 4" key="1">
    <citation type="journal article" date="2018" name="Nat. Ecol. Evol.">
        <title>Pezizomycetes genomes reveal the molecular basis of ectomycorrhizal truffle lifestyle.</title>
        <authorList>
            <person name="Murat C."/>
            <person name="Payen T."/>
            <person name="Noel B."/>
            <person name="Kuo A."/>
            <person name="Morin E."/>
            <person name="Chen J."/>
            <person name="Kohler A."/>
            <person name="Krizsan K."/>
            <person name="Balestrini R."/>
            <person name="Da Silva C."/>
            <person name="Montanini B."/>
            <person name="Hainaut M."/>
            <person name="Levati E."/>
            <person name="Barry K.W."/>
            <person name="Belfiori B."/>
            <person name="Cichocki N."/>
            <person name="Clum A."/>
            <person name="Dockter R.B."/>
            <person name="Fauchery L."/>
            <person name="Guy J."/>
            <person name="Iotti M."/>
            <person name="Le Tacon F."/>
            <person name="Lindquist E.A."/>
            <person name="Lipzen A."/>
            <person name="Malagnac F."/>
            <person name="Mello A."/>
            <person name="Molinier V."/>
            <person name="Miyauchi S."/>
            <person name="Poulain J."/>
            <person name="Riccioni C."/>
            <person name="Rubini A."/>
            <person name="Sitrit Y."/>
            <person name="Splivallo R."/>
            <person name="Traeger S."/>
            <person name="Wang M."/>
            <person name="Zifcakova L."/>
            <person name="Wipf D."/>
            <person name="Zambonelli A."/>
            <person name="Paolocci F."/>
            <person name="Nowrousian M."/>
            <person name="Ottonello S."/>
            <person name="Baldrian P."/>
            <person name="Spatafora J.W."/>
            <person name="Henrissat B."/>
            <person name="Nagy L.G."/>
            <person name="Aury J.M."/>
            <person name="Wincker P."/>
            <person name="Grigoriev I.V."/>
            <person name="Bonfante P."/>
            <person name="Martin F.M."/>
        </authorList>
    </citation>
    <scope>NUCLEOTIDE SEQUENCE [LARGE SCALE GENOMIC DNA]</scope>
    <source>
        <strain evidence="3 4">RN42</strain>
    </source>
</reference>
<keyword evidence="2" id="KW-1133">Transmembrane helix</keyword>
<dbReference type="AlphaFoldDB" id="A0A3N4I4Y3"/>
<dbReference type="Proteomes" id="UP000275078">
    <property type="component" value="Unassembled WGS sequence"/>
</dbReference>
<proteinExistence type="predicted"/>
<feature type="transmembrane region" description="Helical" evidence="2">
    <location>
        <begin position="195"/>
        <end position="216"/>
    </location>
</feature>
<dbReference type="GO" id="GO:0000139">
    <property type="term" value="C:Golgi membrane"/>
    <property type="evidence" value="ECO:0007669"/>
    <property type="project" value="TreeGrafter"/>
</dbReference>
<dbReference type="InterPro" id="IPR013862">
    <property type="entry name" value="Kei1"/>
</dbReference>
<dbReference type="Pfam" id="PF08552">
    <property type="entry name" value="Kei1"/>
    <property type="match status" value="1"/>
</dbReference>
<evidence type="ECO:0000256" key="1">
    <source>
        <dbReference type="SAM" id="MobiDB-lite"/>
    </source>
</evidence>
<dbReference type="GO" id="GO:0070917">
    <property type="term" value="F:inositol phosphoceramide synthase regulator activity"/>
    <property type="evidence" value="ECO:0007669"/>
    <property type="project" value="InterPro"/>
</dbReference>
<sequence>MSFNLRIAKVIPRPKRFLYFFDLRTGAEVILRCLILNKFFGLYGLLAVLTGASITFLQLSMFLYSLVVFGSLVYLYRGIGQEKPLSTICYAYIYFLDSLINFTYTFLFSFNWFLGVTGAAEIASLKQTIPVPPLPAGNTPPLVGTASGNNTNSGGGITDGVNTNPPPQEPMTADASTLGGINTPLLFQPESGTSIIILSVLWVIRFYTCLIVFSYARRVVRESLTSPAEESPFENRDGWKGQLGRFLVGINRGYWTGGKAWKDHISGGSKFRRSEDPGRGGRRRNRGDDEERLLARTGTD</sequence>
<name>A0A3N4I4Y3_ASCIM</name>
<dbReference type="PANTHER" id="PTHR28077">
    <property type="entry name" value="INOSITOL PHOSPHORYLCERAMIDE SYNTHASE REGULATORY SUBUNIT KEI1"/>
    <property type="match status" value="1"/>
</dbReference>
<dbReference type="STRING" id="1160509.A0A3N4I4Y3"/>
<feature type="transmembrane region" description="Helical" evidence="2">
    <location>
        <begin position="56"/>
        <end position="76"/>
    </location>
</feature>
<feature type="region of interest" description="Disordered" evidence="1">
    <location>
        <begin position="266"/>
        <end position="300"/>
    </location>
</feature>
<dbReference type="PANTHER" id="PTHR28077:SF1">
    <property type="entry name" value="INOSITOL PHOSPHORYLCERAMIDE SYNTHASE REGULATORY SUBUNIT KEI1"/>
    <property type="match status" value="1"/>
</dbReference>
<dbReference type="EMBL" id="ML119682">
    <property type="protein sequence ID" value="RPA81109.1"/>
    <property type="molecule type" value="Genomic_DNA"/>
</dbReference>
<dbReference type="GO" id="GO:0006673">
    <property type="term" value="P:inositol phosphoceramide metabolic process"/>
    <property type="evidence" value="ECO:0007669"/>
    <property type="project" value="InterPro"/>
</dbReference>
<dbReference type="GO" id="GO:0070916">
    <property type="term" value="C:inositol phosphoceramide synthase complex"/>
    <property type="evidence" value="ECO:0007669"/>
    <property type="project" value="TreeGrafter"/>
</dbReference>
<dbReference type="OrthoDB" id="3338076at2759"/>
<gene>
    <name evidence="3" type="ORF">BJ508DRAFT_414960</name>
</gene>
<evidence type="ECO:0000313" key="3">
    <source>
        <dbReference type="EMBL" id="RPA81109.1"/>
    </source>
</evidence>
<feature type="transmembrane region" description="Helical" evidence="2">
    <location>
        <begin position="29"/>
        <end position="50"/>
    </location>
</feature>
<evidence type="ECO:0000313" key="4">
    <source>
        <dbReference type="Proteomes" id="UP000275078"/>
    </source>
</evidence>
<keyword evidence="2" id="KW-0472">Membrane</keyword>
<feature type="transmembrane region" description="Helical" evidence="2">
    <location>
        <begin position="88"/>
        <end position="107"/>
    </location>
</feature>
<evidence type="ECO:0000256" key="2">
    <source>
        <dbReference type="SAM" id="Phobius"/>
    </source>
</evidence>